<dbReference type="InterPro" id="IPR053860">
    <property type="entry name" value="DUF6932"/>
</dbReference>
<gene>
    <name evidence="1" type="ORF">CUU66_22085</name>
</gene>
<keyword evidence="2" id="KW-1185">Reference proteome</keyword>
<proteinExistence type="predicted"/>
<evidence type="ECO:0000313" key="1">
    <source>
        <dbReference type="EMBL" id="PLT27803.1"/>
    </source>
</evidence>
<name>A0A2N5M0K2_9BACI</name>
<dbReference type="Pfam" id="PF22014">
    <property type="entry name" value="DUF6932"/>
    <property type="match status" value="1"/>
</dbReference>
<dbReference type="Proteomes" id="UP000234748">
    <property type="component" value="Unassembled WGS sequence"/>
</dbReference>
<dbReference type="AlphaFoldDB" id="A0A2N5M0K2"/>
<protein>
    <submittedName>
        <fullName evidence="1">Uncharacterized protein</fullName>
    </submittedName>
</protein>
<sequence length="173" mass="20562">MNNEEDSIIDWGNLMNRLTFNEKGNLVPGIHELNWGQFTDYYGYNERRKLLLTGLEKGIKLLKKAGCEKVYVDGSFVSIKEFPNDFEVCWEEKGVHLKQLKQIEPLFFIFKQKRKAQKAKYMGEFFPANRVRPMYHRTIGRVRKMRYLDFFQTDKRTDEPKGIIAIDLRTIKD</sequence>
<accession>A0A2N5M0K2</accession>
<organism evidence="1 2">
    <name type="scientific">Peribacillus deserti</name>
    <dbReference type="NCBI Taxonomy" id="673318"/>
    <lineage>
        <taxon>Bacteria</taxon>
        <taxon>Bacillati</taxon>
        <taxon>Bacillota</taxon>
        <taxon>Bacilli</taxon>
        <taxon>Bacillales</taxon>
        <taxon>Bacillaceae</taxon>
        <taxon>Peribacillus</taxon>
    </lineage>
</organism>
<comment type="caution">
    <text evidence="1">The sequence shown here is derived from an EMBL/GenBank/DDBJ whole genome shotgun (WGS) entry which is preliminary data.</text>
</comment>
<reference evidence="1 2" key="1">
    <citation type="submission" date="2017-11" db="EMBL/GenBank/DDBJ databases">
        <title>Comparitive Functional Genomics of Dry Heat Resistant strains isolated from the Viking Spacecraft.</title>
        <authorList>
            <person name="Seuylemezian A."/>
            <person name="Cooper K."/>
            <person name="Vaishampayan P."/>
        </authorList>
    </citation>
    <scope>NUCLEOTIDE SEQUENCE [LARGE SCALE GENOMIC DNA]</scope>
    <source>
        <strain evidence="1 2">V1-29</strain>
    </source>
</reference>
<evidence type="ECO:0000313" key="2">
    <source>
        <dbReference type="Proteomes" id="UP000234748"/>
    </source>
</evidence>
<dbReference type="EMBL" id="PGUY01000078">
    <property type="protein sequence ID" value="PLT27803.1"/>
    <property type="molecule type" value="Genomic_DNA"/>
</dbReference>